<gene>
    <name evidence="2" type="ORF">ACJMK2_011148</name>
</gene>
<proteinExistence type="predicted"/>
<protein>
    <submittedName>
        <fullName evidence="2">Uncharacterized protein</fullName>
    </submittedName>
</protein>
<comment type="caution">
    <text evidence="2">The sequence shown here is derived from an EMBL/GenBank/DDBJ whole genome shotgun (WGS) entry which is preliminary data.</text>
</comment>
<dbReference type="AlphaFoldDB" id="A0ABD3V4K9"/>
<evidence type="ECO:0000256" key="1">
    <source>
        <dbReference type="SAM" id="MobiDB-lite"/>
    </source>
</evidence>
<accession>A0ABD3V4K9</accession>
<feature type="compositionally biased region" description="Basic residues" evidence="1">
    <location>
        <begin position="1"/>
        <end position="13"/>
    </location>
</feature>
<feature type="region of interest" description="Disordered" evidence="1">
    <location>
        <begin position="36"/>
        <end position="56"/>
    </location>
</feature>
<evidence type="ECO:0000313" key="2">
    <source>
        <dbReference type="EMBL" id="KAL3856380.1"/>
    </source>
</evidence>
<feature type="compositionally biased region" description="Basic and acidic residues" evidence="1">
    <location>
        <begin position="276"/>
        <end position="287"/>
    </location>
</feature>
<keyword evidence="3" id="KW-1185">Reference proteome</keyword>
<sequence>MGIHMSKKSKGKVNVHEKEQIDRQYRTLSEVVLKHTDYPRPSSHHTGSESSPGKEITKMQHRENNDIYCSSKIVVPTDKHLFEEFIDVSENKTNLDLRWSKGKQITSRDQIMGNTTNYLREDGTRYGLKSVISMQRRKRDGINVQQTVHSLTGQQCALLHGTVSESQNGNYKQAIVASKSDPKFRPWTANGKKIIFHSSTDTEKDISCKCLEKKQDIYSSTGTNVFFLTKDGGTLECASCLVPATDTLRSEQSIEPRKVKNISYKHRKHIESISKEKEMYESGETKKHQSKRSSFTPHGGYKMNIKVIPPSDIMDIYLPGHVFGHMEPN</sequence>
<reference evidence="2 3" key="1">
    <citation type="submission" date="2024-11" db="EMBL/GenBank/DDBJ databases">
        <title>Chromosome-level genome assembly of the freshwater bivalve Anodonta woodiana.</title>
        <authorList>
            <person name="Chen X."/>
        </authorList>
    </citation>
    <scope>NUCLEOTIDE SEQUENCE [LARGE SCALE GENOMIC DNA]</scope>
    <source>
        <strain evidence="2">MN2024</strain>
        <tissue evidence="2">Gills</tissue>
    </source>
</reference>
<organism evidence="2 3">
    <name type="scientific">Sinanodonta woodiana</name>
    <name type="common">Chinese pond mussel</name>
    <name type="synonym">Anodonta woodiana</name>
    <dbReference type="NCBI Taxonomy" id="1069815"/>
    <lineage>
        <taxon>Eukaryota</taxon>
        <taxon>Metazoa</taxon>
        <taxon>Spiralia</taxon>
        <taxon>Lophotrochozoa</taxon>
        <taxon>Mollusca</taxon>
        <taxon>Bivalvia</taxon>
        <taxon>Autobranchia</taxon>
        <taxon>Heteroconchia</taxon>
        <taxon>Palaeoheterodonta</taxon>
        <taxon>Unionida</taxon>
        <taxon>Unionoidea</taxon>
        <taxon>Unionidae</taxon>
        <taxon>Unioninae</taxon>
        <taxon>Sinanodonta</taxon>
    </lineage>
</organism>
<feature type="region of interest" description="Disordered" evidence="1">
    <location>
        <begin position="276"/>
        <end position="297"/>
    </location>
</feature>
<feature type="region of interest" description="Disordered" evidence="1">
    <location>
        <begin position="1"/>
        <end position="20"/>
    </location>
</feature>
<dbReference type="Proteomes" id="UP001634394">
    <property type="component" value="Unassembled WGS sequence"/>
</dbReference>
<dbReference type="EMBL" id="JBJQND010000013">
    <property type="protein sequence ID" value="KAL3856380.1"/>
    <property type="molecule type" value="Genomic_DNA"/>
</dbReference>
<name>A0ABD3V4K9_SINWO</name>
<evidence type="ECO:0000313" key="3">
    <source>
        <dbReference type="Proteomes" id="UP001634394"/>
    </source>
</evidence>